<dbReference type="NCBIfam" id="TIGR02937">
    <property type="entry name" value="sigma70-ECF"/>
    <property type="match status" value="1"/>
</dbReference>
<feature type="domain" description="RNA polymerase sigma factor 70 region 4 type 2" evidence="6">
    <location>
        <begin position="72"/>
        <end position="124"/>
    </location>
</feature>
<name>A0ABQ5YRG6_9BURK</name>
<accession>A0ABQ5YRG6</accession>
<protein>
    <submittedName>
        <fullName evidence="7">Uncharacterized protein</fullName>
    </submittedName>
</protein>
<dbReference type="Pfam" id="PF08281">
    <property type="entry name" value="Sigma70_r4_2"/>
    <property type="match status" value="1"/>
</dbReference>
<keyword evidence="8" id="KW-1185">Reference proteome</keyword>
<gene>
    <name evidence="7" type="ORF">GCM10007875_21590</name>
</gene>
<dbReference type="SUPFAM" id="SSF88946">
    <property type="entry name" value="Sigma2 domain of RNA polymerase sigma factors"/>
    <property type="match status" value="1"/>
</dbReference>
<evidence type="ECO:0000259" key="5">
    <source>
        <dbReference type="Pfam" id="PF04542"/>
    </source>
</evidence>
<evidence type="ECO:0000259" key="6">
    <source>
        <dbReference type="Pfam" id="PF08281"/>
    </source>
</evidence>
<dbReference type="InterPro" id="IPR013325">
    <property type="entry name" value="RNA_pol_sigma_r2"/>
</dbReference>
<dbReference type="Gene3D" id="1.10.1740.10">
    <property type="match status" value="1"/>
</dbReference>
<evidence type="ECO:0000313" key="8">
    <source>
        <dbReference type="Proteomes" id="UP001156664"/>
    </source>
</evidence>
<keyword evidence="2" id="KW-0805">Transcription regulation</keyword>
<comment type="caution">
    <text evidence="7">The sequence shown here is derived from an EMBL/GenBank/DDBJ whole genome shotgun (WGS) entry which is preliminary data.</text>
</comment>
<evidence type="ECO:0000256" key="1">
    <source>
        <dbReference type="ARBA" id="ARBA00010641"/>
    </source>
</evidence>
<keyword evidence="3" id="KW-0731">Sigma factor</keyword>
<evidence type="ECO:0000313" key="7">
    <source>
        <dbReference type="EMBL" id="GLR27068.1"/>
    </source>
</evidence>
<dbReference type="InterPro" id="IPR013249">
    <property type="entry name" value="RNA_pol_sigma70_r4_t2"/>
</dbReference>
<dbReference type="Proteomes" id="UP001156664">
    <property type="component" value="Unassembled WGS sequence"/>
</dbReference>
<dbReference type="InterPro" id="IPR036388">
    <property type="entry name" value="WH-like_DNA-bd_sf"/>
</dbReference>
<dbReference type="Pfam" id="PF04542">
    <property type="entry name" value="Sigma70_r2"/>
    <property type="match status" value="1"/>
</dbReference>
<dbReference type="InterPro" id="IPR007627">
    <property type="entry name" value="RNA_pol_sigma70_r2"/>
</dbReference>
<evidence type="ECO:0000256" key="4">
    <source>
        <dbReference type="ARBA" id="ARBA00023163"/>
    </source>
</evidence>
<dbReference type="InterPro" id="IPR013324">
    <property type="entry name" value="RNA_pol_sigma_r3/r4-like"/>
</dbReference>
<reference evidence="8" key="1">
    <citation type="journal article" date="2019" name="Int. J. Syst. Evol. Microbiol.">
        <title>The Global Catalogue of Microorganisms (GCM) 10K type strain sequencing project: providing services to taxonomists for standard genome sequencing and annotation.</title>
        <authorList>
            <consortium name="The Broad Institute Genomics Platform"/>
            <consortium name="The Broad Institute Genome Sequencing Center for Infectious Disease"/>
            <person name="Wu L."/>
            <person name="Ma J."/>
        </authorList>
    </citation>
    <scope>NUCLEOTIDE SEQUENCE [LARGE SCALE GENOMIC DNA]</scope>
    <source>
        <strain evidence="8">NBRC 105857</strain>
    </source>
</reference>
<dbReference type="PANTHER" id="PTHR43133">
    <property type="entry name" value="RNA POLYMERASE ECF-TYPE SIGMA FACTO"/>
    <property type="match status" value="1"/>
</dbReference>
<dbReference type="Gene3D" id="1.10.10.10">
    <property type="entry name" value="Winged helix-like DNA-binding domain superfamily/Winged helix DNA-binding domain"/>
    <property type="match status" value="1"/>
</dbReference>
<dbReference type="InterPro" id="IPR039425">
    <property type="entry name" value="RNA_pol_sigma-70-like"/>
</dbReference>
<sequence length="141" mass="16563">MAEDLVQDTLERGWSRLNSWQHGSDMRAWLFSIMHNLFVDTVRRQRMSTEAYDEDKEASDLSEPQMNRMLIMDLHTSLSKLPMEQREVLLLVSLEELSYEEVANTLSIPVGTVMSRLFRAREKLRSLMEVRESSNLLRMVK</sequence>
<comment type="similarity">
    <text evidence="1">Belongs to the sigma-70 factor family. ECF subfamily.</text>
</comment>
<dbReference type="PANTHER" id="PTHR43133:SF25">
    <property type="entry name" value="RNA POLYMERASE SIGMA FACTOR RFAY-RELATED"/>
    <property type="match status" value="1"/>
</dbReference>
<dbReference type="InterPro" id="IPR014284">
    <property type="entry name" value="RNA_pol_sigma-70_dom"/>
</dbReference>
<keyword evidence="4" id="KW-0804">Transcription</keyword>
<evidence type="ECO:0000256" key="2">
    <source>
        <dbReference type="ARBA" id="ARBA00023015"/>
    </source>
</evidence>
<dbReference type="EMBL" id="BSOJ01000027">
    <property type="protein sequence ID" value="GLR27068.1"/>
    <property type="molecule type" value="Genomic_DNA"/>
</dbReference>
<evidence type="ECO:0000256" key="3">
    <source>
        <dbReference type="ARBA" id="ARBA00023082"/>
    </source>
</evidence>
<dbReference type="SUPFAM" id="SSF88659">
    <property type="entry name" value="Sigma3 and sigma4 domains of RNA polymerase sigma factors"/>
    <property type="match status" value="1"/>
</dbReference>
<proteinExistence type="inferred from homology"/>
<organism evidence="7 8">
    <name type="scientific">Limnobacter litoralis</name>
    <dbReference type="NCBI Taxonomy" id="481366"/>
    <lineage>
        <taxon>Bacteria</taxon>
        <taxon>Pseudomonadati</taxon>
        <taxon>Pseudomonadota</taxon>
        <taxon>Betaproteobacteria</taxon>
        <taxon>Burkholderiales</taxon>
        <taxon>Burkholderiaceae</taxon>
        <taxon>Limnobacter</taxon>
    </lineage>
</organism>
<feature type="domain" description="RNA polymerase sigma-70 region 2" evidence="5">
    <location>
        <begin position="2"/>
        <end position="46"/>
    </location>
</feature>